<organism evidence="1 2">
    <name type="scientific">Streptococcus constellatus</name>
    <dbReference type="NCBI Taxonomy" id="76860"/>
    <lineage>
        <taxon>Bacteria</taxon>
        <taxon>Bacillati</taxon>
        <taxon>Bacillota</taxon>
        <taxon>Bacilli</taxon>
        <taxon>Lactobacillales</taxon>
        <taxon>Streptococcaceae</taxon>
        <taxon>Streptococcus</taxon>
        <taxon>Streptococcus anginosus group</taxon>
    </lineage>
</organism>
<protein>
    <recommendedName>
        <fullName evidence="3">DUF2513 domain-containing protein</fullName>
    </recommendedName>
</protein>
<gene>
    <name evidence="1" type="ORF">SCSS39_01492</name>
</gene>
<dbReference type="RefSeq" id="WP_144210099.1">
    <property type="nucleotide sequence ID" value="NZ_CABHMZ010000022.1"/>
</dbReference>
<reference evidence="1 2" key="1">
    <citation type="submission" date="2019-07" db="EMBL/GenBank/DDBJ databases">
        <authorList>
            <person name="Hibberd C M."/>
            <person name="Gehrig L. J."/>
            <person name="Chang H.-W."/>
            <person name="Venkatesh S."/>
        </authorList>
    </citation>
    <scope>NUCLEOTIDE SEQUENCE [LARGE SCALE GENOMIC DNA]</scope>
    <source>
        <strain evidence="1">Streptococcus_constellatus_SS_Bg39</strain>
    </source>
</reference>
<dbReference type="Proteomes" id="UP000385544">
    <property type="component" value="Unassembled WGS sequence"/>
</dbReference>
<dbReference type="InterPro" id="IPR019650">
    <property type="entry name" value="DUF2513"/>
</dbReference>
<accession>A0A564TEC1</accession>
<dbReference type="EMBL" id="CABHMZ010000022">
    <property type="protein sequence ID" value="VUX05484.1"/>
    <property type="molecule type" value="Genomic_DNA"/>
</dbReference>
<proteinExistence type="predicted"/>
<evidence type="ECO:0008006" key="3">
    <source>
        <dbReference type="Google" id="ProtNLM"/>
    </source>
</evidence>
<dbReference type="Pfam" id="PF10711">
    <property type="entry name" value="DUF2513"/>
    <property type="match status" value="1"/>
</dbReference>
<dbReference type="OrthoDB" id="6960201at2"/>
<evidence type="ECO:0000313" key="2">
    <source>
        <dbReference type="Proteomes" id="UP000385544"/>
    </source>
</evidence>
<evidence type="ECO:0000313" key="1">
    <source>
        <dbReference type="EMBL" id="VUX05484.1"/>
    </source>
</evidence>
<sequence>MKLKPDCIRDILLIVEKYATYSNDVEQEIVFQELENKYNHEEILYHVRQCEASGLFLKVQHFFGGFSIIDLSPAGHQFINDIRQDTNWNKIKEIAKNVGSTSLDVLKEISVQVISNLISNQFSK</sequence>
<dbReference type="AlphaFoldDB" id="A0A564TEC1"/>
<name>A0A564TEC1_STRCV</name>